<dbReference type="GO" id="GO:0003676">
    <property type="term" value="F:nucleic acid binding"/>
    <property type="evidence" value="ECO:0007669"/>
    <property type="project" value="InterPro"/>
</dbReference>
<dbReference type="InterPro" id="IPR001584">
    <property type="entry name" value="Integrase_cat-core"/>
</dbReference>
<evidence type="ECO:0000256" key="6">
    <source>
        <dbReference type="ARBA" id="ARBA00022801"/>
    </source>
</evidence>
<evidence type="ECO:0000256" key="8">
    <source>
        <dbReference type="SAM" id="MobiDB-lite"/>
    </source>
</evidence>
<dbReference type="PROSITE" id="PS50994">
    <property type="entry name" value="INTEGRASE"/>
    <property type="match status" value="1"/>
</dbReference>
<dbReference type="GO" id="GO:0015074">
    <property type="term" value="P:DNA integration"/>
    <property type="evidence" value="ECO:0007669"/>
    <property type="project" value="InterPro"/>
</dbReference>
<keyword evidence="6" id="KW-0378">Hydrolase</keyword>
<keyword evidence="2" id="KW-0808">Transferase</keyword>
<dbReference type="Gene3D" id="3.30.420.10">
    <property type="entry name" value="Ribonuclease H-like superfamily/Ribonuclease H"/>
    <property type="match status" value="1"/>
</dbReference>
<dbReference type="GO" id="GO:0003964">
    <property type="term" value="F:RNA-directed DNA polymerase activity"/>
    <property type="evidence" value="ECO:0007669"/>
    <property type="project" value="UniProtKB-KW"/>
</dbReference>
<evidence type="ECO:0000313" key="11">
    <source>
        <dbReference type="EMBL" id="EGT43011.1"/>
    </source>
</evidence>
<keyword evidence="5" id="KW-0255">Endonuclease</keyword>
<dbReference type="InterPro" id="IPR050951">
    <property type="entry name" value="Retrovirus_Pol_polyprotein"/>
</dbReference>
<dbReference type="STRING" id="135651.G0PNM9"/>
<keyword evidence="3" id="KW-0548">Nucleotidyltransferase</keyword>
<dbReference type="InterPro" id="IPR041373">
    <property type="entry name" value="RT_RNaseH"/>
</dbReference>
<evidence type="ECO:0000256" key="4">
    <source>
        <dbReference type="ARBA" id="ARBA00022722"/>
    </source>
</evidence>
<feature type="compositionally biased region" description="Basic residues" evidence="8">
    <location>
        <begin position="852"/>
        <end position="861"/>
    </location>
</feature>
<keyword evidence="7" id="KW-0695">RNA-directed DNA polymerase</keyword>
<evidence type="ECO:0000313" key="12">
    <source>
        <dbReference type="Proteomes" id="UP000008068"/>
    </source>
</evidence>
<dbReference type="Pfam" id="PF17917">
    <property type="entry name" value="RT_RNaseH"/>
    <property type="match status" value="1"/>
</dbReference>
<dbReference type="HOGENOM" id="CLU_000384_9_5_1"/>
<gene>
    <name evidence="11" type="ORF">CAEBREN_20879</name>
</gene>
<evidence type="ECO:0000259" key="10">
    <source>
        <dbReference type="PROSITE" id="PS50994"/>
    </source>
</evidence>
<feature type="domain" description="Reverse transcriptase" evidence="9">
    <location>
        <begin position="1"/>
        <end position="104"/>
    </location>
</feature>
<feature type="non-terminal residue" evidence="11">
    <location>
        <position position="1"/>
    </location>
</feature>
<dbReference type="InterPro" id="IPR012337">
    <property type="entry name" value="RNaseH-like_sf"/>
</dbReference>
<dbReference type="EC" id="2.7.7.49" evidence="1"/>
<dbReference type="SUPFAM" id="SSF53098">
    <property type="entry name" value="Ribonuclease H-like"/>
    <property type="match status" value="1"/>
</dbReference>
<evidence type="ECO:0000256" key="3">
    <source>
        <dbReference type="ARBA" id="ARBA00022695"/>
    </source>
</evidence>
<dbReference type="PANTHER" id="PTHR37984">
    <property type="entry name" value="PROTEIN CBG26694"/>
    <property type="match status" value="1"/>
</dbReference>
<feature type="compositionally biased region" description="Basic residues" evidence="8">
    <location>
        <begin position="897"/>
        <end position="908"/>
    </location>
</feature>
<dbReference type="eggNOG" id="KOG0017">
    <property type="taxonomic scope" value="Eukaryota"/>
</dbReference>
<dbReference type="GO" id="GO:0004519">
    <property type="term" value="F:endonuclease activity"/>
    <property type="evidence" value="ECO:0007669"/>
    <property type="project" value="UniProtKB-KW"/>
</dbReference>
<evidence type="ECO:0000256" key="2">
    <source>
        <dbReference type="ARBA" id="ARBA00022679"/>
    </source>
</evidence>
<dbReference type="Pfam" id="PF00078">
    <property type="entry name" value="RVT_1"/>
    <property type="match status" value="1"/>
</dbReference>
<feature type="compositionally biased region" description="Basic and acidic residues" evidence="8">
    <location>
        <begin position="884"/>
        <end position="896"/>
    </location>
</feature>
<evidence type="ECO:0000256" key="1">
    <source>
        <dbReference type="ARBA" id="ARBA00012493"/>
    </source>
</evidence>
<keyword evidence="4" id="KW-0540">Nuclease</keyword>
<feature type="region of interest" description="Disordered" evidence="8">
    <location>
        <begin position="779"/>
        <end position="908"/>
    </location>
</feature>
<name>G0PNM9_CAEBE</name>
<dbReference type="PANTHER" id="PTHR37984:SF5">
    <property type="entry name" value="PROTEIN NYNRIN-LIKE"/>
    <property type="match status" value="1"/>
</dbReference>
<dbReference type="CDD" id="cd09274">
    <property type="entry name" value="RNase_HI_RT_Ty3"/>
    <property type="match status" value="1"/>
</dbReference>
<dbReference type="GO" id="GO:0042575">
    <property type="term" value="C:DNA polymerase complex"/>
    <property type="evidence" value="ECO:0007669"/>
    <property type="project" value="UniProtKB-ARBA"/>
</dbReference>
<dbReference type="InParanoid" id="G0PNM9"/>
<sequence>AMMMRAHTNVDHDRRQGLCVYPFTFRTQIRCSYFQRAVRTVLEDMKDTEVMTYIDDVLIFSRTFEEHLEILEKVLTRFRKFNLKVSPKKCEFLKSSIVFLGHQINEDNYEPNRANIDAIMNMPTPRNVNELRRFLGMTGFFRKFVEGYAGMTHGLNKLTHKDAEYIWTDEHQAAVDKLKGILTSKPVLSYPDYNRDFHIFTDASGVAFGAVLMQEHPSLPKEYQAIAYASKTLSGAESRRAAVHNELGAIIFALRQFKPYLYGTKIIVHTDHRPLVFLMARHKVNDLLARWLVELQQYEITIMHIDGKKNTIADCISRAKDEVEPLPEEDMEDIIDFPVCMAIHYEANSFTVRGQEDSIDIVKAQMADKELRLVRSSILNTLKDGQRLPNKWLNVMEFIRISRKGALVIHFQGRSRTLIPESIKKLIFQSFHENMAAGGHLGWRKSHEKASRRYFWPEMKADFLSWTTKCLPCQKRRDVHPSKRELQQVVITSAVFEKVGIDLCGPLRESSRKNKYYVNIVDWFSKFVISTAVPDATTDTVTRVILEECILKFGTPAEIVTDNATNFTSADFKSFGKTMGFKHHYAIPHHSRGNGATERTFRTFHDMVAKYIDKSHTDWDAILPCVTSAYNTAVHTTTGESPFYMVFGRDPVFVIDRLIDPTVIDTDKVNPDEWKTHITSTLRKTWKDAAERSRQVQLARQKAANKGAQGTGIQCGDRVLLRNYESKLKQSRKLVNKWLDGYRVTEIKGHEATIEKIGKAEKTKRVHLNQIKKHHILEEKKNKSNEATSEARTFEETTPLVEMEDVAAEEQAQMTEDKTLDANVTSGSTPIAAEEEAVAEEASTTVKDTTQKKKAKKQKKLAMKDKSSESDATTQTTTTTPSGEAEKTEEAPESRYPRRQHRMPSRFL</sequence>
<dbReference type="FunFam" id="3.30.70.270:FF:000003">
    <property type="entry name" value="Transposon Ty3-G Gag-Pol polyprotein"/>
    <property type="match status" value="1"/>
</dbReference>
<dbReference type="FunFam" id="3.30.70.270:FF:000026">
    <property type="entry name" value="Transposon Ty3-G Gag-Pol polyprotein"/>
    <property type="match status" value="1"/>
</dbReference>
<dbReference type="InterPro" id="IPR000477">
    <property type="entry name" value="RT_dom"/>
</dbReference>
<dbReference type="SUPFAM" id="SSF56672">
    <property type="entry name" value="DNA/RNA polymerases"/>
    <property type="match status" value="1"/>
</dbReference>
<dbReference type="CDD" id="cd01647">
    <property type="entry name" value="RT_LTR"/>
    <property type="match status" value="1"/>
</dbReference>
<dbReference type="Pfam" id="PF17921">
    <property type="entry name" value="Integrase_H2C2"/>
    <property type="match status" value="1"/>
</dbReference>
<dbReference type="OrthoDB" id="5830590at2759"/>
<dbReference type="InterPro" id="IPR036397">
    <property type="entry name" value="RNaseH_sf"/>
</dbReference>
<accession>G0PNM9</accession>
<evidence type="ECO:0000256" key="5">
    <source>
        <dbReference type="ARBA" id="ARBA00022759"/>
    </source>
</evidence>
<evidence type="ECO:0000256" key="7">
    <source>
        <dbReference type="ARBA" id="ARBA00022918"/>
    </source>
</evidence>
<dbReference type="AlphaFoldDB" id="G0PNM9"/>
<dbReference type="EMBL" id="GL382093">
    <property type="protein sequence ID" value="EGT43011.1"/>
    <property type="molecule type" value="Genomic_DNA"/>
</dbReference>
<dbReference type="PROSITE" id="PS50878">
    <property type="entry name" value="RT_POL"/>
    <property type="match status" value="1"/>
</dbReference>
<dbReference type="Gene3D" id="1.10.340.70">
    <property type="match status" value="1"/>
</dbReference>
<dbReference type="Gene3D" id="3.30.70.270">
    <property type="match status" value="2"/>
</dbReference>
<dbReference type="InterPro" id="IPR043128">
    <property type="entry name" value="Rev_trsase/Diguanyl_cyclase"/>
</dbReference>
<feature type="domain" description="Integrase catalytic" evidence="10">
    <location>
        <begin position="477"/>
        <end position="650"/>
    </location>
</feature>
<dbReference type="InterPro" id="IPR041588">
    <property type="entry name" value="Integrase_H2C2"/>
</dbReference>
<dbReference type="InterPro" id="IPR043502">
    <property type="entry name" value="DNA/RNA_pol_sf"/>
</dbReference>
<reference evidence="12" key="1">
    <citation type="submission" date="2011-07" db="EMBL/GenBank/DDBJ databases">
        <authorList>
            <consortium name="Caenorhabditis brenneri Sequencing and Analysis Consortium"/>
            <person name="Wilson R.K."/>
        </authorList>
    </citation>
    <scope>NUCLEOTIDE SEQUENCE [LARGE SCALE GENOMIC DNA]</scope>
    <source>
        <strain evidence="12">PB2801</strain>
    </source>
</reference>
<evidence type="ECO:0000259" key="9">
    <source>
        <dbReference type="PROSITE" id="PS50878"/>
    </source>
</evidence>
<dbReference type="GO" id="GO:0016787">
    <property type="term" value="F:hydrolase activity"/>
    <property type="evidence" value="ECO:0007669"/>
    <property type="project" value="UniProtKB-KW"/>
</dbReference>
<proteinExistence type="predicted"/>
<protein>
    <recommendedName>
        <fullName evidence="1">RNA-directed DNA polymerase</fullName>
        <ecNumber evidence="1">2.7.7.49</ecNumber>
    </recommendedName>
</protein>
<organism evidence="12">
    <name type="scientific">Caenorhabditis brenneri</name>
    <name type="common">Nematode worm</name>
    <dbReference type="NCBI Taxonomy" id="135651"/>
    <lineage>
        <taxon>Eukaryota</taxon>
        <taxon>Metazoa</taxon>
        <taxon>Ecdysozoa</taxon>
        <taxon>Nematoda</taxon>
        <taxon>Chromadorea</taxon>
        <taxon>Rhabditida</taxon>
        <taxon>Rhabditina</taxon>
        <taxon>Rhabditomorpha</taxon>
        <taxon>Rhabditoidea</taxon>
        <taxon>Rhabditidae</taxon>
        <taxon>Peloderinae</taxon>
        <taxon>Caenorhabditis</taxon>
    </lineage>
</organism>
<dbReference type="Pfam" id="PF00665">
    <property type="entry name" value="rve"/>
    <property type="match status" value="1"/>
</dbReference>
<keyword evidence="12" id="KW-1185">Reference proteome</keyword>
<dbReference type="Proteomes" id="UP000008068">
    <property type="component" value="Unassembled WGS sequence"/>
</dbReference>